<feature type="transmembrane region" description="Helical" evidence="2">
    <location>
        <begin position="6"/>
        <end position="26"/>
    </location>
</feature>
<gene>
    <name evidence="3" type="ORF">EV702DRAFT_1087645</name>
</gene>
<sequence length="72" mass="7885">ISTVNVIVITVLTIVVHSILASRILFNLQANREQPVFPTYLSTNLPEMQSLQDGSQACYEGRETPAGQPDQA</sequence>
<keyword evidence="2" id="KW-0812">Transmembrane</keyword>
<organism evidence="3 4">
    <name type="scientific">Suillus placidus</name>
    <dbReference type="NCBI Taxonomy" id="48579"/>
    <lineage>
        <taxon>Eukaryota</taxon>
        <taxon>Fungi</taxon>
        <taxon>Dikarya</taxon>
        <taxon>Basidiomycota</taxon>
        <taxon>Agaricomycotina</taxon>
        <taxon>Agaricomycetes</taxon>
        <taxon>Agaricomycetidae</taxon>
        <taxon>Boletales</taxon>
        <taxon>Suillineae</taxon>
        <taxon>Suillaceae</taxon>
        <taxon>Suillus</taxon>
    </lineage>
</organism>
<evidence type="ECO:0000256" key="1">
    <source>
        <dbReference type="SAM" id="MobiDB-lite"/>
    </source>
</evidence>
<evidence type="ECO:0000313" key="4">
    <source>
        <dbReference type="Proteomes" id="UP000714275"/>
    </source>
</evidence>
<reference evidence="3" key="1">
    <citation type="journal article" date="2020" name="New Phytol.">
        <title>Comparative genomics reveals dynamic genome evolution in host specialist ectomycorrhizal fungi.</title>
        <authorList>
            <person name="Lofgren L.A."/>
            <person name="Nguyen N.H."/>
            <person name="Vilgalys R."/>
            <person name="Ruytinx J."/>
            <person name="Liao H.L."/>
            <person name="Branco S."/>
            <person name="Kuo A."/>
            <person name="LaButti K."/>
            <person name="Lipzen A."/>
            <person name="Andreopoulos W."/>
            <person name="Pangilinan J."/>
            <person name="Riley R."/>
            <person name="Hundley H."/>
            <person name="Na H."/>
            <person name="Barry K."/>
            <person name="Grigoriev I.V."/>
            <person name="Stajich J.E."/>
            <person name="Kennedy P.G."/>
        </authorList>
    </citation>
    <scope>NUCLEOTIDE SEQUENCE</scope>
    <source>
        <strain evidence="3">DOB743</strain>
    </source>
</reference>
<dbReference type="AlphaFoldDB" id="A0A9P7D555"/>
<keyword evidence="2" id="KW-0472">Membrane</keyword>
<accession>A0A9P7D555</accession>
<dbReference type="EMBL" id="JABBWD010000012">
    <property type="protein sequence ID" value="KAG1779357.1"/>
    <property type="molecule type" value="Genomic_DNA"/>
</dbReference>
<evidence type="ECO:0000313" key="3">
    <source>
        <dbReference type="EMBL" id="KAG1779357.1"/>
    </source>
</evidence>
<name>A0A9P7D555_9AGAM</name>
<feature type="non-terminal residue" evidence="3">
    <location>
        <position position="1"/>
    </location>
</feature>
<evidence type="ECO:0000256" key="2">
    <source>
        <dbReference type="SAM" id="Phobius"/>
    </source>
</evidence>
<comment type="caution">
    <text evidence="3">The sequence shown here is derived from an EMBL/GenBank/DDBJ whole genome shotgun (WGS) entry which is preliminary data.</text>
</comment>
<protein>
    <submittedName>
        <fullName evidence="3">Uncharacterized protein</fullName>
    </submittedName>
</protein>
<keyword evidence="2" id="KW-1133">Transmembrane helix</keyword>
<keyword evidence="4" id="KW-1185">Reference proteome</keyword>
<dbReference type="OrthoDB" id="2664755at2759"/>
<proteinExistence type="predicted"/>
<feature type="region of interest" description="Disordered" evidence="1">
    <location>
        <begin position="52"/>
        <end position="72"/>
    </location>
</feature>
<dbReference type="Proteomes" id="UP000714275">
    <property type="component" value="Unassembled WGS sequence"/>
</dbReference>